<feature type="region of interest" description="Disordered" evidence="3">
    <location>
        <begin position="86"/>
        <end position="117"/>
    </location>
</feature>
<keyword evidence="2" id="KW-0802">TPR repeat</keyword>
<dbReference type="PANTHER" id="PTHR44858:SF1">
    <property type="entry name" value="UDP-N-ACETYLGLUCOSAMINE--PEPTIDE N-ACETYLGLUCOSAMINYLTRANSFERASE SPINDLY-RELATED"/>
    <property type="match status" value="1"/>
</dbReference>
<dbReference type="SMART" id="SM00028">
    <property type="entry name" value="TPR"/>
    <property type="match status" value="2"/>
</dbReference>
<dbReference type="InterPro" id="IPR011990">
    <property type="entry name" value="TPR-like_helical_dom_sf"/>
</dbReference>
<dbReference type="AlphaFoldDB" id="A0A1Q9CNG0"/>
<dbReference type="InterPro" id="IPR005123">
    <property type="entry name" value="Oxoglu/Fe-dep_dioxygenase_dom"/>
</dbReference>
<gene>
    <name evidence="5" type="ORF">AK812_SmicGene34660</name>
</gene>
<dbReference type="PROSITE" id="PS51471">
    <property type="entry name" value="FE2OG_OXY"/>
    <property type="match status" value="1"/>
</dbReference>
<dbReference type="Gene3D" id="2.60.120.620">
    <property type="entry name" value="q2cbj1_9rhob like domain"/>
    <property type="match status" value="1"/>
</dbReference>
<dbReference type="Pfam" id="PF08238">
    <property type="entry name" value="Sel1"/>
    <property type="match status" value="2"/>
</dbReference>
<dbReference type="EMBL" id="LSRX01001041">
    <property type="protein sequence ID" value="OLP84463.1"/>
    <property type="molecule type" value="Genomic_DNA"/>
</dbReference>
<keyword evidence="6" id="KW-1185">Reference proteome</keyword>
<dbReference type="SUPFAM" id="SSF81901">
    <property type="entry name" value="HCP-like"/>
    <property type="match status" value="1"/>
</dbReference>
<organism evidence="5 6">
    <name type="scientific">Symbiodinium microadriaticum</name>
    <name type="common">Dinoflagellate</name>
    <name type="synonym">Zooxanthella microadriatica</name>
    <dbReference type="NCBI Taxonomy" id="2951"/>
    <lineage>
        <taxon>Eukaryota</taxon>
        <taxon>Sar</taxon>
        <taxon>Alveolata</taxon>
        <taxon>Dinophyceae</taxon>
        <taxon>Suessiales</taxon>
        <taxon>Symbiodiniaceae</taxon>
        <taxon>Symbiodinium</taxon>
    </lineage>
</organism>
<sequence length="808" mass="89914">MSYQWLTYGCPVMDGLKRQLGPFDFHFDLLLPGNTSLRFPWEASNEAQDVKCSIVEAPPDEPRKAPQKAGYPGLERGFLCKPGKKGESIAAQAQGQHGPPAPRLGAGARPGPKKKKASGYFWSTPPPRYEFKEQKNVQVGDLAVAEQSGHLHKAFHPAQACSFYRLPGMVRGEIAEAILEHCKKQTSWFSAAPDSVDKTPSFEYYPFRDGAWADDGMRRLLEETIELQLLPYVRQRYGCRFCAVSDILVRRYLPGERRTHAVHFDGHAFVTAVLGLSNPDGYQGGLYIQPDADVSSRMYFRLEPGDLLVHSFDLQHGVHVWKGSRYSLVFWIKDSLQAVWDRTTPWYDSLAAEGDPDALYNLAQNYEHGLFGRKVDANKAKELYERSAAAGHHFAQNNLGLLYRRLHEGGAGTDALQRSVHWLKAASEVGFAMAQKNLALRCDMRRHLRRRLLLLSLGFGSLAVGFLQFPTARPASRPVAFPRREMAAVVASFTLPSKALAAAGPSAEDAALLGGAFAAMAADPRRPGAREELEAAEEAFTTVIQRFDEAGASRQDRGELRMARAQARIAINDCTGGQLPAKAEAAVQDYSDVVQLMEEDGAATGTFDYPSVFVRRALAREEIAYGRKDKKQWEAAVQDYTKAIDTWRSRPPSETGLGVNPLVLNYRGNAFGQLGRFKDALADYREATEIFIKDQEYTQAALSRCNEALALFGISEPIEAISIMEDVVRRDPSIADAHIALAASYWSEGDYSRAEDEWRVACQNTDVGCRQYKDLSWVENIRRWPPQLVGDLGRFLNRDAKGQKDKPA</sequence>
<dbReference type="InterPro" id="IPR019734">
    <property type="entry name" value="TPR_rpt"/>
</dbReference>
<feature type="domain" description="Fe2OG dioxygenase" evidence="4">
    <location>
        <begin position="243"/>
        <end position="334"/>
    </location>
</feature>
<accession>A0A1Q9CNG0</accession>
<dbReference type="SUPFAM" id="SSF48452">
    <property type="entry name" value="TPR-like"/>
    <property type="match status" value="1"/>
</dbReference>
<evidence type="ECO:0000313" key="6">
    <source>
        <dbReference type="Proteomes" id="UP000186817"/>
    </source>
</evidence>
<evidence type="ECO:0000259" key="4">
    <source>
        <dbReference type="PROSITE" id="PS51471"/>
    </source>
</evidence>
<dbReference type="InterPro" id="IPR050498">
    <property type="entry name" value="Ycf3"/>
</dbReference>
<dbReference type="Proteomes" id="UP000186817">
    <property type="component" value="Unassembled WGS sequence"/>
</dbReference>
<dbReference type="PANTHER" id="PTHR44858">
    <property type="entry name" value="TETRATRICOPEPTIDE REPEAT PROTEIN 6"/>
    <property type="match status" value="1"/>
</dbReference>
<dbReference type="InterPro" id="IPR006597">
    <property type="entry name" value="Sel1-like"/>
</dbReference>
<protein>
    <recommendedName>
        <fullName evidence="4">Fe2OG dioxygenase domain-containing protein</fullName>
    </recommendedName>
</protein>
<evidence type="ECO:0000256" key="1">
    <source>
        <dbReference type="ARBA" id="ARBA00022737"/>
    </source>
</evidence>
<feature type="compositionally biased region" description="Low complexity" evidence="3">
    <location>
        <begin position="90"/>
        <end position="110"/>
    </location>
</feature>
<comment type="caution">
    <text evidence="5">The sequence shown here is derived from an EMBL/GenBank/DDBJ whole genome shotgun (WGS) entry which is preliminary data.</text>
</comment>
<proteinExistence type="predicted"/>
<name>A0A1Q9CNG0_SYMMI</name>
<evidence type="ECO:0000256" key="3">
    <source>
        <dbReference type="SAM" id="MobiDB-lite"/>
    </source>
</evidence>
<dbReference type="Gene3D" id="1.25.40.10">
    <property type="entry name" value="Tetratricopeptide repeat domain"/>
    <property type="match status" value="2"/>
</dbReference>
<reference evidence="5 6" key="1">
    <citation type="submission" date="2016-02" db="EMBL/GenBank/DDBJ databases">
        <title>Genome analysis of coral dinoflagellate symbionts highlights evolutionary adaptations to a symbiotic lifestyle.</title>
        <authorList>
            <person name="Aranda M."/>
            <person name="Li Y."/>
            <person name="Liew Y.J."/>
            <person name="Baumgarten S."/>
            <person name="Simakov O."/>
            <person name="Wilson M."/>
            <person name="Piel J."/>
            <person name="Ashoor H."/>
            <person name="Bougouffa S."/>
            <person name="Bajic V.B."/>
            <person name="Ryu T."/>
            <person name="Ravasi T."/>
            <person name="Bayer T."/>
            <person name="Micklem G."/>
            <person name="Kim H."/>
            <person name="Bhak J."/>
            <person name="Lajeunesse T.C."/>
            <person name="Voolstra C.R."/>
        </authorList>
    </citation>
    <scope>NUCLEOTIDE SEQUENCE [LARGE SCALE GENOMIC DNA]</scope>
    <source>
        <strain evidence="5 6">CCMP2467</strain>
    </source>
</reference>
<evidence type="ECO:0000313" key="5">
    <source>
        <dbReference type="EMBL" id="OLP84463.1"/>
    </source>
</evidence>
<keyword evidence="1" id="KW-0677">Repeat</keyword>
<dbReference type="OrthoDB" id="418134at2759"/>
<dbReference type="SMART" id="SM00671">
    <property type="entry name" value="SEL1"/>
    <property type="match status" value="2"/>
</dbReference>
<evidence type="ECO:0000256" key="2">
    <source>
        <dbReference type="ARBA" id="ARBA00022803"/>
    </source>
</evidence>